<dbReference type="InterPro" id="IPR040168">
    <property type="entry name" value="Not2/3/5"/>
</dbReference>
<protein>
    <recommendedName>
        <fullName evidence="5">NOT2/NOT3/NOT5 C-terminal domain-containing protein</fullName>
    </recommendedName>
</protein>
<dbReference type="GO" id="GO:0000289">
    <property type="term" value="P:nuclear-transcribed mRNA poly(A) tail shortening"/>
    <property type="evidence" value="ECO:0007669"/>
    <property type="project" value="UniProtKB-ARBA"/>
</dbReference>
<dbReference type="EMBL" id="JAVHNQ010000010">
    <property type="protein sequence ID" value="KAK6337715.1"/>
    <property type="molecule type" value="Genomic_DNA"/>
</dbReference>
<proteinExistence type="inferred from homology"/>
<feature type="compositionally biased region" description="Polar residues" evidence="4">
    <location>
        <begin position="353"/>
        <end position="370"/>
    </location>
</feature>
<feature type="region of interest" description="Disordered" evidence="4">
    <location>
        <begin position="200"/>
        <end position="234"/>
    </location>
</feature>
<feature type="compositionally biased region" description="Low complexity" evidence="4">
    <location>
        <begin position="321"/>
        <end position="343"/>
    </location>
</feature>
<dbReference type="Pfam" id="PF04153">
    <property type="entry name" value="NOT2_3_5_C"/>
    <property type="match status" value="1"/>
</dbReference>
<dbReference type="Proteomes" id="UP001375240">
    <property type="component" value="Unassembled WGS sequence"/>
</dbReference>
<evidence type="ECO:0000313" key="7">
    <source>
        <dbReference type="Proteomes" id="UP001375240"/>
    </source>
</evidence>
<feature type="region of interest" description="Disordered" evidence="4">
    <location>
        <begin position="1"/>
        <end position="164"/>
    </location>
</feature>
<evidence type="ECO:0000256" key="4">
    <source>
        <dbReference type="SAM" id="MobiDB-lite"/>
    </source>
</evidence>
<organism evidence="6 7">
    <name type="scientific">Orbilia brochopaga</name>
    <dbReference type="NCBI Taxonomy" id="3140254"/>
    <lineage>
        <taxon>Eukaryota</taxon>
        <taxon>Fungi</taxon>
        <taxon>Dikarya</taxon>
        <taxon>Ascomycota</taxon>
        <taxon>Pezizomycotina</taxon>
        <taxon>Orbiliomycetes</taxon>
        <taxon>Orbiliales</taxon>
        <taxon>Orbiliaceae</taxon>
        <taxon>Orbilia</taxon>
    </lineage>
</organism>
<feature type="compositionally biased region" description="Low complexity" evidence="4">
    <location>
        <begin position="254"/>
        <end position="279"/>
    </location>
</feature>
<dbReference type="GO" id="GO:0030015">
    <property type="term" value="C:CCR4-NOT core complex"/>
    <property type="evidence" value="ECO:0007669"/>
    <property type="project" value="InterPro"/>
</dbReference>
<sequence length="559" mass="60928">MNRPGSQTRHAGFPPQPSSAMRNSSGLSNNLISRMPNGKLASAGWAFPPAQQQQSNSSMTGFGQPLANSSQPATPFDISEFPVLGTGSAHQNSNQGWGRASTQSPSQSQGRQTQDELYQNAHIIDDFGVQRVGGQGQGSGPSRNPRLGSNEDFPALPSSSAISDGLSDRKSNFLLGTQALQSGSHLDILSQQDSQRQVFLNGPLGSSSLQTGAGRQQGGSGGSRNQNLNASQPPQMRLSPILMDHHQNHHHPLSHQQQPPQHQHQHSSLQQTAAAASSSVTEAPSENSRKTKALSSSASAAPQPGTSSAPAPMSQNANGRQQHQQQHLLQQAASSISSLASQPDLPPDQQPPRYSSTPPDTELSESSGQSDIDRFGLNGLLPLIRNEDLDMALLALGTDLTQLGLELNQPEYGSIFLNAADYVKQPLSSTFASPWSDQQVRAAEPDFKLPPCYSVLNTQPLQSKVRNFSDETLFYIFYTMPKDVMQEIVAQELTQRNWRYHKELQVWLTKVPGNEPSQIVQGRFEKGIYIFFEPTLWERQQKEFVLEYAALDQSRMTLP</sequence>
<dbReference type="InterPro" id="IPR038635">
    <property type="entry name" value="CCR4-NOT_su2/3/5_C_sf"/>
</dbReference>
<name>A0AAV9U7Z6_9PEZI</name>
<accession>A0AAV9U7Z6</accession>
<keyword evidence="3" id="KW-0804">Transcription</keyword>
<evidence type="ECO:0000256" key="1">
    <source>
        <dbReference type="ARBA" id="ARBA00007682"/>
    </source>
</evidence>
<comment type="similarity">
    <text evidence="1">Belongs to the CNOT2/3/5 family.</text>
</comment>
<feature type="compositionally biased region" description="Low complexity" evidence="4">
    <location>
        <begin position="293"/>
        <end position="312"/>
    </location>
</feature>
<comment type="caution">
    <text evidence="6">The sequence shown here is derived from an EMBL/GenBank/DDBJ whole genome shotgun (WGS) entry which is preliminary data.</text>
</comment>
<keyword evidence="2" id="KW-0805">Transcription regulation</keyword>
<gene>
    <name evidence="6" type="ORF">TWF696_001198</name>
</gene>
<feature type="compositionally biased region" description="Polar residues" evidence="4">
    <location>
        <begin position="50"/>
        <end position="73"/>
    </location>
</feature>
<keyword evidence="7" id="KW-1185">Reference proteome</keyword>
<dbReference type="PANTHER" id="PTHR23326">
    <property type="entry name" value="CCR4 NOT-RELATED"/>
    <property type="match status" value="1"/>
</dbReference>
<feature type="compositionally biased region" description="Polar residues" evidence="4">
    <location>
        <begin position="200"/>
        <end position="213"/>
    </location>
</feature>
<dbReference type="GO" id="GO:0006355">
    <property type="term" value="P:regulation of DNA-templated transcription"/>
    <property type="evidence" value="ECO:0007669"/>
    <property type="project" value="InterPro"/>
</dbReference>
<reference evidence="6 7" key="1">
    <citation type="submission" date="2019-10" db="EMBL/GenBank/DDBJ databases">
        <authorList>
            <person name="Palmer J.M."/>
        </authorList>
    </citation>
    <scope>NUCLEOTIDE SEQUENCE [LARGE SCALE GENOMIC DNA]</scope>
    <source>
        <strain evidence="6 7">TWF696</strain>
    </source>
</reference>
<evidence type="ECO:0000256" key="2">
    <source>
        <dbReference type="ARBA" id="ARBA00023015"/>
    </source>
</evidence>
<feature type="region of interest" description="Disordered" evidence="4">
    <location>
        <begin position="247"/>
        <end position="372"/>
    </location>
</feature>
<feature type="compositionally biased region" description="Polar residues" evidence="4">
    <location>
        <begin position="88"/>
        <end position="117"/>
    </location>
</feature>
<evidence type="ECO:0000313" key="6">
    <source>
        <dbReference type="EMBL" id="KAK6337715.1"/>
    </source>
</evidence>
<evidence type="ECO:0000256" key="3">
    <source>
        <dbReference type="ARBA" id="ARBA00023163"/>
    </source>
</evidence>
<feature type="compositionally biased region" description="Polar residues" evidence="4">
    <location>
        <begin position="18"/>
        <end position="32"/>
    </location>
</feature>
<dbReference type="Gene3D" id="2.30.30.1020">
    <property type="entry name" value="CCR4-NOT complex subunit 2/3/5, C-terminal domain"/>
    <property type="match status" value="1"/>
</dbReference>
<feature type="domain" description="NOT2/NOT3/NOT5 C-terminal" evidence="5">
    <location>
        <begin position="428"/>
        <end position="551"/>
    </location>
</feature>
<evidence type="ECO:0000259" key="5">
    <source>
        <dbReference type="Pfam" id="PF04153"/>
    </source>
</evidence>
<dbReference type="AlphaFoldDB" id="A0AAV9U7Z6"/>
<dbReference type="InterPro" id="IPR007282">
    <property type="entry name" value="NOT2/3/5_C"/>
</dbReference>